<comment type="similarity">
    <text evidence="2 8">Belongs to the dihydrofolate reductase family.</text>
</comment>
<dbReference type="PRINTS" id="PR00070">
    <property type="entry name" value="DHFR"/>
</dbReference>
<evidence type="ECO:0000313" key="10">
    <source>
        <dbReference type="EMBL" id="MDA3613923.1"/>
    </source>
</evidence>
<dbReference type="PIRSF" id="PIRSF000194">
    <property type="entry name" value="DHFR"/>
    <property type="match status" value="1"/>
</dbReference>
<evidence type="ECO:0000256" key="7">
    <source>
        <dbReference type="ARBA" id="ARBA00025067"/>
    </source>
</evidence>
<evidence type="ECO:0000256" key="4">
    <source>
        <dbReference type="ARBA" id="ARBA00022563"/>
    </source>
</evidence>
<dbReference type="SUPFAM" id="SSF53597">
    <property type="entry name" value="Dihydrofolate reductase-like"/>
    <property type="match status" value="1"/>
</dbReference>
<protein>
    <recommendedName>
        <fullName evidence="3 8">Dihydrofolate reductase</fullName>
        <ecNumber evidence="3 8">1.5.1.3</ecNumber>
    </recommendedName>
</protein>
<evidence type="ECO:0000256" key="1">
    <source>
        <dbReference type="ARBA" id="ARBA00004903"/>
    </source>
</evidence>
<keyword evidence="5 8" id="KW-0521">NADP</keyword>
<evidence type="ECO:0000256" key="6">
    <source>
        <dbReference type="ARBA" id="ARBA00023002"/>
    </source>
</evidence>
<dbReference type="InterPro" id="IPR001796">
    <property type="entry name" value="DHFR_dom"/>
</dbReference>
<keyword evidence="6 8" id="KW-0560">Oxidoreductase</keyword>
<dbReference type="PANTHER" id="PTHR48069:SF3">
    <property type="entry name" value="DIHYDROFOLATE REDUCTASE"/>
    <property type="match status" value="1"/>
</dbReference>
<dbReference type="PROSITE" id="PS51330">
    <property type="entry name" value="DHFR_2"/>
    <property type="match status" value="1"/>
</dbReference>
<evidence type="ECO:0000256" key="8">
    <source>
        <dbReference type="PIRNR" id="PIRNR000194"/>
    </source>
</evidence>
<comment type="caution">
    <text evidence="10">The sequence shown here is derived from an EMBL/GenBank/DDBJ whole genome shotgun (WGS) entry which is preliminary data.</text>
</comment>
<dbReference type="Gene3D" id="3.40.430.10">
    <property type="entry name" value="Dihydrofolate Reductase, subunit A"/>
    <property type="match status" value="1"/>
</dbReference>
<keyword evidence="4 8" id="KW-0554">One-carbon metabolism</keyword>
<dbReference type="EMBL" id="JAQGEF010000003">
    <property type="protein sequence ID" value="MDA3613923.1"/>
    <property type="molecule type" value="Genomic_DNA"/>
</dbReference>
<comment type="function">
    <text evidence="7 8">Key enzyme in folate metabolism. Catalyzes an essential reaction for de novo glycine and purine synthesis, and for DNA precursor synthesis.</text>
</comment>
<dbReference type="InterPro" id="IPR012259">
    <property type="entry name" value="DHFR"/>
</dbReference>
<accession>A0ABT4UGF1</accession>
<comment type="catalytic activity">
    <reaction evidence="8">
        <text>(6S)-5,6,7,8-tetrahydrofolate + NADP(+) = 7,8-dihydrofolate + NADPH + H(+)</text>
        <dbReference type="Rhea" id="RHEA:15009"/>
        <dbReference type="ChEBI" id="CHEBI:15378"/>
        <dbReference type="ChEBI" id="CHEBI:57451"/>
        <dbReference type="ChEBI" id="CHEBI:57453"/>
        <dbReference type="ChEBI" id="CHEBI:57783"/>
        <dbReference type="ChEBI" id="CHEBI:58349"/>
        <dbReference type="EC" id="1.5.1.3"/>
    </reaction>
</comment>
<evidence type="ECO:0000313" key="11">
    <source>
        <dbReference type="Proteomes" id="UP001210231"/>
    </source>
</evidence>
<dbReference type="CDD" id="cd00209">
    <property type="entry name" value="DHFR"/>
    <property type="match status" value="1"/>
</dbReference>
<proteinExistence type="inferred from homology"/>
<evidence type="ECO:0000259" key="9">
    <source>
        <dbReference type="PROSITE" id="PS51330"/>
    </source>
</evidence>
<organism evidence="10 11">
    <name type="scientific">Polluticaenibacter yanchengensis</name>
    <dbReference type="NCBI Taxonomy" id="3014562"/>
    <lineage>
        <taxon>Bacteria</taxon>
        <taxon>Pseudomonadati</taxon>
        <taxon>Bacteroidota</taxon>
        <taxon>Chitinophagia</taxon>
        <taxon>Chitinophagales</taxon>
        <taxon>Chitinophagaceae</taxon>
        <taxon>Polluticaenibacter</taxon>
    </lineage>
</organism>
<reference evidence="10 11" key="1">
    <citation type="submission" date="2022-12" db="EMBL/GenBank/DDBJ databases">
        <title>Chitinophagaceae gen. sp. nov., a new member of the family Chitinophagaceae, isolated from soil in a chemical factory.</title>
        <authorList>
            <person name="Ke Z."/>
        </authorList>
    </citation>
    <scope>NUCLEOTIDE SEQUENCE [LARGE SCALE GENOMIC DNA]</scope>
    <source>
        <strain evidence="10 11">LY-5</strain>
    </source>
</reference>
<dbReference type="PANTHER" id="PTHR48069">
    <property type="entry name" value="DIHYDROFOLATE REDUCTASE"/>
    <property type="match status" value="1"/>
</dbReference>
<dbReference type="RefSeq" id="WP_407030253.1">
    <property type="nucleotide sequence ID" value="NZ_JAQGEF010000003.1"/>
</dbReference>
<gene>
    <name evidence="10" type="ORF">O3P16_03830</name>
</gene>
<name>A0ABT4UGF1_9BACT</name>
<feature type="domain" description="DHFR" evidence="9">
    <location>
        <begin position="2"/>
        <end position="163"/>
    </location>
</feature>
<comment type="pathway">
    <text evidence="1 8">Cofactor biosynthesis; tetrahydrofolate biosynthesis; 5,6,7,8-tetrahydrofolate from 7,8-dihydrofolate: step 1/1.</text>
</comment>
<sequence length="165" mass="18985">MIISIIVAASDNNVIGKDNQLLWHLPADMKFFKNSTWALPIIMGRKTFESLGKPLMGRVNIVMTRQNVNYGEDVIVASDIEEALKKAQSFKTNEIFIIGGGEVYKQAFPFCNRIYMTRVHTVIEGDTYFPEINTKDDFSLIKTNSFAKDDKNPYDYTFELWERLL</sequence>
<evidence type="ECO:0000256" key="3">
    <source>
        <dbReference type="ARBA" id="ARBA00012856"/>
    </source>
</evidence>
<evidence type="ECO:0000256" key="5">
    <source>
        <dbReference type="ARBA" id="ARBA00022857"/>
    </source>
</evidence>
<dbReference type="InterPro" id="IPR024072">
    <property type="entry name" value="DHFR-like_dom_sf"/>
</dbReference>
<keyword evidence="11" id="KW-1185">Reference proteome</keyword>
<dbReference type="Pfam" id="PF00186">
    <property type="entry name" value="DHFR_1"/>
    <property type="match status" value="1"/>
</dbReference>
<dbReference type="EC" id="1.5.1.3" evidence="3 8"/>
<dbReference type="Proteomes" id="UP001210231">
    <property type="component" value="Unassembled WGS sequence"/>
</dbReference>
<evidence type="ECO:0000256" key="2">
    <source>
        <dbReference type="ARBA" id="ARBA00009539"/>
    </source>
</evidence>